<dbReference type="Proteomes" id="UP001152484">
    <property type="component" value="Unassembled WGS sequence"/>
</dbReference>
<feature type="region of interest" description="Disordered" evidence="4">
    <location>
        <begin position="1056"/>
        <end position="1077"/>
    </location>
</feature>
<feature type="region of interest" description="Disordered" evidence="4">
    <location>
        <begin position="847"/>
        <end position="869"/>
    </location>
</feature>
<evidence type="ECO:0000256" key="4">
    <source>
        <dbReference type="SAM" id="MobiDB-lite"/>
    </source>
</evidence>
<dbReference type="PROSITE" id="PS00678">
    <property type="entry name" value="WD_REPEATS_1"/>
    <property type="match status" value="1"/>
</dbReference>
<dbReference type="InterPro" id="IPR036322">
    <property type="entry name" value="WD40_repeat_dom_sf"/>
</dbReference>
<evidence type="ECO:0000256" key="1">
    <source>
        <dbReference type="ARBA" id="ARBA00022574"/>
    </source>
</evidence>
<accession>A0A9P0YMS9</accession>
<dbReference type="InterPro" id="IPR016024">
    <property type="entry name" value="ARM-type_fold"/>
</dbReference>
<dbReference type="OrthoDB" id="338622at2759"/>
<dbReference type="InterPro" id="IPR049916">
    <property type="entry name" value="WDR72-like"/>
</dbReference>
<reference evidence="5" key="1">
    <citation type="submission" date="2022-07" db="EMBL/GenBank/DDBJ databases">
        <authorList>
            <person name="Macas J."/>
            <person name="Novak P."/>
            <person name="Neumann P."/>
        </authorList>
    </citation>
    <scope>NUCLEOTIDE SEQUENCE</scope>
</reference>
<dbReference type="InterPro" id="IPR019775">
    <property type="entry name" value="WD40_repeat_CS"/>
</dbReference>
<evidence type="ECO:0000313" key="5">
    <source>
        <dbReference type="EMBL" id="CAH9069002.1"/>
    </source>
</evidence>
<dbReference type="PROSITE" id="PS50082">
    <property type="entry name" value="WD_REPEATS_2"/>
    <property type="match status" value="1"/>
</dbReference>
<keyword evidence="1 3" id="KW-0853">WD repeat</keyword>
<evidence type="ECO:0000256" key="2">
    <source>
        <dbReference type="ARBA" id="ARBA00022737"/>
    </source>
</evidence>
<evidence type="ECO:0008006" key="7">
    <source>
        <dbReference type="Google" id="ProtNLM"/>
    </source>
</evidence>
<evidence type="ECO:0000256" key="3">
    <source>
        <dbReference type="PROSITE-ProRule" id="PRU00221"/>
    </source>
</evidence>
<evidence type="ECO:0000313" key="6">
    <source>
        <dbReference type="Proteomes" id="UP001152484"/>
    </source>
</evidence>
<proteinExistence type="predicted"/>
<feature type="repeat" description="WD" evidence="3">
    <location>
        <begin position="574"/>
        <end position="596"/>
    </location>
</feature>
<dbReference type="EMBL" id="CAMAPE010000005">
    <property type="protein sequence ID" value="CAH9069002.1"/>
    <property type="molecule type" value="Genomic_DNA"/>
</dbReference>
<dbReference type="SMART" id="SM00320">
    <property type="entry name" value="WD40"/>
    <property type="match status" value="5"/>
</dbReference>
<dbReference type="InterPro" id="IPR015943">
    <property type="entry name" value="WD40/YVTN_repeat-like_dom_sf"/>
</dbReference>
<dbReference type="Pfam" id="PF00400">
    <property type="entry name" value="WD40"/>
    <property type="match status" value="2"/>
</dbReference>
<gene>
    <name evidence="5" type="ORF">CEURO_LOCUS3033</name>
</gene>
<dbReference type="GO" id="GO:0005737">
    <property type="term" value="C:cytoplasm"/>
    <property type="evidence" value="ECO:0007669"/>
    <property type="project" value="TreeGrafter"/>
</dbReference>
<protein>
    <recommendedName>
        <fullName evidence="7">Transducin/WD40 repeat-like superfamily protein</fullName>
    </recommendedName>
</protein>
<dbReference type="InterPro" id="IPR001680">
    <property type="entry name" value="WD40_rpt"/>
</dbReference>
<name>A0A9P0YMS9_CUSEU</name>
<sequence length="1515" mass="167165">MKCKSVACIWSGSPPAHKVTALAVLNHPPTLYTGGSDGSIIWWSLYSSTGSAKEIKPISMLCGHAAPIVDLGICCPTSVSGDGRVDQVEPNNSVVSNSNNGALISACTDGVMCVWSRASGHCRRRRKLPAWAGAPSFLRPFPENHRYVCISCFSVDSVYVPEHQSLDGGVEGLVDSEVLHVKPSKCTIIIVDSYTLNILQTVFNGFLSIGPLKSMDIVSSIRDIFMQSVMMVDSFGKVQCVPILKECGSNSENVTATPCNPSSVGNIDRVDGSNERGLLLSVINFGQVLGFLFKTCCIFRLLEDDSKIEEISFLDSPLSVEGSYIIGGMVLRDDQIETGLDYEKSFSLFAVWSNKGSAVIYRALYSSNVFMYEPISTICASFCSSDVRLSISFAQLGKFLIRVESICFHMEEPLFWMPHITVWSLPEQCGNYVKLSPQECDMIGKGSYFEDWDVSLTSSGTEGVRQDVRVKTKTTDHKILKSYCSYDRGELVSSSLVISEDDYVPLAVVYGFYNGDIKVMRFDMFFEELNSHSLSHHQNEHTTEHCLTGHRGAVLCLAAHCLKKSSEGTSTYILLSGSMDCTVRMWDLDSGKPLIVMHQHVAPVRQIILPPPQTDHPWNDCFLSVGEDLCVALASLDTMRVERMFPGHPFYPAKVMWDSRRGYIACLCSNQIGASARVDILYIWDVKTGASERVLRGAAAHSMFEHFCACINKNLSSTGMINGNTSASLMLFPVVDEAKYSQTSGKVASSSKISSASTGTNYRSTSAYGNGGNASGSVFSSFHCTYQPIKSFCPFPGICALSFDLTDLVSLCLRLDPLRNECGNLNKKQEKVVRIENHTHDIDTKPSIHRKEVGKGMPGQQHTIEDNNVDETKRDAAQYHEWICSLEKCLLQFSLAILHLWDVDNELDELLVTEMKLRRPSNLFIASGLIGDKGSLTLTFPDATATLELWKSSSEYCAIRSLTMVSLAQHIISLSHAYSAASSALSAFYMRNLTEKIPNIKPPLLQLLVSFWQDEVDHVKMAARSLFHCAASRAIPPPLCMDETTHHESFMDYSDGLTEREKSNSTTDKPTDYSRAERHVEVETDSEDIESEILSWLESFEMHNWISCVGGTSQDAMTSHIAVAAALAVWYPSLVKPKLAMLVVHPLMKLVMAMNEKYSPTAAEILAEGMESTWKAIIGSEITRLFGDIFFQIECVSGASANASIEKSSLSEKVYETLVDVLLPSLAMADIPGFLNVIESQVWSTASDSPVHAVSLMTLIRVVRGSPRILVQYLDKVVTFILQTMDPGNSVMRKACSQSSTVALKEVVRVFPMVALNDSSKKLAIGDAFGEINNTSIRIYDMQSITKIKILDASGPPGLPSLLGGSKMDVNSAISALSFSPDGEGLLAFSENGLMIRWWSLESVWWEKLTRNLAPVQCTKLIFVPPWEGFSPNSSRTSIMTAAAFPKDGHNTSKESSEASNEMDKLKLLIHNIDLFYRLEWAGERKVKLTHHGRELGIFQLQVVLNKQCKPMPVN</sequence>
<dbReference type="SUPFAM" id="SSF50978">
    <property type="entry name" value="WD40 repeat-like"/>
    <property type="match status" value="2"/>
</dbReference>
<comment type="caution">
    <text evidence="5">The sequence shown here is derived from an EMBL/GenBank/DDBJ whole genome shotgun (WGS) entry which is preliminary data.</text>
</comment>
<dbReference type="PANTHER" id="PTHR44099">
    <property type="entry name" value="RABCONNECTIN-3B, ISOFORM A"/>
    <property type="match status" value="1"/>
</dbReference>
<dbReference type="Gene3D" id="2.130.10.10">
    <property type="entry name" value="YVTN repeat-like/Quinoprotein amine dehydrogenase"/>
    <property type="match status" value="3"/>
</dbReference>
<dbReference type="PANTHER" id="PTHR44099:SF4">
    <property type="entry name" value="RABCONNECTIN-3B, ISOFORM A"/>
    <property type="match status" value="1"/>
</dbReference>
<organism evidence="5 6">
    <name type="scientific">Cuscuta europaea</name>
    <name type="common">European dodder</name>
    <dbReference type="NCBI Taxonomy" id="41803"/>
    <lineage>
        <taxon>Eukaryota</taxon>
        <taxon>Viridiplantae</taxon>
        <taxon>Streptophyta</taxon>
        <taxon>Embryophyta</taxon>
        <taxon>Tracheophyta</taxon>
        <taxon>Spermatophyta</taxon>
        <taxon>Magnoliopsida</taxon>
        <taxon>eudicotyledons</taxon>
        <taxon>Gunneridae</taxon>
        <taxon>Pentapetalae</taxon>
        <taxon>asterids</taxon>
        <taxon>lamiids</taxon>
        <taxon>Solanales</taxon>
        <taxon>Convolvulaceae</taxon>
        <taxon>Cuscuteae</taxon>
        <taxon>Cuscuta</taxon>
        <taxon>Cuscuta subgen. Cuscuta</taxon>
    </lineage>
</organism>
<keyword evidence="6" id="KW-1185">Reference proteome</keyword>
<feature type="compositionally biased region" description="Basic and acidic residues" evidence="4">
    <location>
        <begin position="1057"/>
        <end position="1077"/>
    </location>
</feature>
<dbReference type="SUPFAM" id="SSF48371">
    <property type="entry name" value="ARM repeat"/>
    <property type="match status" value="1"/>
</dbReference>
<keyword evidence="2" id="KW-0677">Repeat</keyword>